<comment type="pathway">
    <text evidence="1">Protein modification; protein ubiquitination.</text>
</comment>
<dbReference type="Proteomes" id="UP000026962">
    <property type="component" value="Chromosome 10"/>
</dbReference>
<dbReference type="OMA" id="VAYWESR"/>
<dbReference type="EnsemblPlants" id="OPUNC10G02280.1">
    <property type="protein sequence ID" value="OPUNC10G02280.1"/>
    <property type="gene ID" value="OPUNC10G02280"/>
</dbReference>
<dbReference type="HOGENOM" id="CLU_2112377_0_0_1"/>
<protein>
    <recommendedName>
        <fullName evidence="4">SKP1 component POZ domain-containing protein</fullName>
    </recommendedName>
</protein>
<organism evidence="2">
    <name type="scientific">Oryza punctata</name>
    <name type="common">Red rice</name>
    <dbReference type="NCBI Taxonomy" id="4537"/>
    <lineage>
        <taxon>Eukaryota</taxon>
        <taxon>Viridiplantae</taxon>
        <taxon>Streptophyta</taxon>
        <taxon>Embryophyta</taxon>
        <taxon>Tracheophyta</taxon>
        <taxon>Spermatophyta</taxon>
        <taxon>Magnoliopsida</taxon>
        <taxon>Liliopsida</taxon>
        <taxon>Poales</taxon>
        <taxon>Poaceae</taxon>
        <taxon>BOP clade</taxon>
        <taxon>Oryzoideae</taxon>
        <taxon>Oryzeae</taxon>
        <taxon>Oryzinae</taxon>
        <taxon>Oryza</taxon>
    </lineage>
</organism>
<dbReference type="STRING" id="4537.A0A0E0M5L1"/>
<dbReference type="eggNOG" id="ENOG502R3PE">
    <property type="taxonomic scope" value="Eukaryota"/>
</dbReference>
<name>A0A0E0M5L1_ORYPU</name>
<evidence type="ECO:0008006" key="4">
    <source>
        <dbReference type="Google" id="ProtNLM"/>
    </source>
</evidence>
<keyword evidence="3" id="KW-1185">Reference proteome</keyword>
<dbReference type="Gene3D" id="3.30.710.10">
    <property type="entry name" value="Potassium Channel Kv1.1, Chain A"/>
    <property type="match status" value="1"/>
</dbReference>
<accession>A0A0E0M5L1</accession>
<evidence type="ECO:0000313" key="2">
    <source>
        <dbReference type="EnsemblPlants" id="OPUNC10G02280.1"/>
    </source>
</evidence>
<reference evidence="2" key="2">
    <citation type="submission" date="2018-05" db="EMBL/GenBank/DDBJ databases">
        <title>OpunRS2 (Oryza punctata Reference Sequence Version 2).</title>
        <authorList>
            <person name="Zhang J."/>
            <person name="Kudrna D."/>
            <person name="Lee S."/>
            <person name="Talag J."/>
            <person name="Welchert J."/>
            <person name="Wing R.A."/>
        </authorList>
    </citation>
    <scope>NUCLEOTIDE SEQUENCE [LARGE SCALE GENOMIC DNA]</scope>
</reference>
<evidence type="ECO:0000256" key="1">
    <source>
        <dbReference type="ARBA" id="ARBA00004906"/>
    </source>
</evidence>
<evidence type="ECO:0000313" key="3">
    <source>
        <dbReference type="Proteomes" id="UP000026962"/>
    </source>
</evidence>
<dbReference type="AlphaFoldDB" id="A0A0E0M5L1"/>
<dbReference type="InterPro" id="IPR011333">
    <property type="entry name" value="SKP1/BTB/POZ_sf"/>
</dbReference>
<proteinExistence type="predicted"/>
<sequence length="121" mass="11965">MAAAAATEEMTMMTTAVVVLRCFDGTTVAAAAEVVAARSGLVAEAVAGGAGGVGRVVVDVPGNVSGVDVAAVVAYMEARAAAADGDAFDGEFVGGLTHDARIDLIHAAHHLADKALFNLLA</sequence>
<reference evidence="2" key="1">
    <citation type="submission" date="2015-04" db="UniProtKB">
        <authorList>
            <consortium name="EnsemblPlants"/>
        </authorList>
    </citation>
    <scope>IDENTIFICATION</scope>
</reference>
<dbReference type="Gramene" id="OPUNC10G02280.1">
    <property type="protein sequence ID" value="OPUNC10G02280.1"/>
    <property type="gene ID" value="OPUNC10G02280"/>
</dbReference>